<gene>
    <name evidence="2" type="ORF">BSK56_09765</name>
</gene>
<dbReference type="RefSeq" id="WP_076110348.1">
    <property type="nucleotide sequence ID" value="NZ_MPTB01000010.1"/>
</dbReference>
<comment type="caution">
    <text evidence="2">The sequence shown here is derived from an EMBL/GenBank/DDBJ whole genome shotgun (WGS) entry which is preliminary data.</text>
</comment>
<evidence type="ECO:0000313" key="3">
    <source>
        <dbReference type="Proteomes" id="UP000187412"/>
    </source>
</evidence>
<dbReference type="EMBL" id="MPTB01000010">
    <property type="protein sequence ID" value="OMD49106.1"/>
    <property type="molecule type" value="Genomic_DNA"/>
</dbReference>
<accession>A0ABX3HG14</accession>
<feature type="domain" description="DUF4097" evidence="1">
    <location>
        <begin position="74"/>
        <end position="335"/>
    </location>
</feature>
<proteinExistence type="predicted"/>
<organism evidence="2 3">
    <name type="scientific">Paenibacillus borealis</name>
    <dbReference type="NCBI Taxonomy" id="160799"/>
    <lineage>
        <taxon>Bacteria</taxon>
        <taxon>Bacillati</taxon>
        <taxon>Bacillota</taxon>
        <taxon>Bacilli</taxon>
        <taxon>Bacillales</taxon>
        <taxon>Paenibacillaceae</taxon>
        <taxon>Paenibacillus</taxon>
    </lineage>
</organism>
<keyword evidence="3" id="KW-1185">Reference proteome</keyword>
<reference evidence="2 3" key="1">
    <citation type="submission" date="2016-10" db="EMBL/GenBank/DDBJ databases">
        <title>Paenibacillus species isolates.</title>
        <authorList>
            <person name="Beno S.M."/>
        </authorList>
    </citation>
    <scope>NUCLEOTIDE SEQUENCE [LARGE SCALE GENOMIC DNA]</scope>
    <source>
        <strain evidence="2 3">FSL H7-0744</strain>
    </source>
</reference>
<sequence>MKGSILKYAMKCLLAGLSLVLVLIYTGRGGLGLIFARQLSEADFKTTPLARAKATAAGFSFDKGMTSISLADNIQSVAIKNRNGSIEIKQGSGSAIEIHTTVVVDQAGEKEAAAVAEKTELRVKEGTVLDIEAYSERYGRSHHKEASIHLTVTLPKKMAADLQANMSNGNISLSKVLSIGTVKLSSANGNVDAKGIGNTISLRSDNGTIHVSDAEQAVQATVMNGDIVANQIAGPLDMETMNGNLSSKEAGSTIEAVSSTGNIRIESRKVGGNWAVSSNVGNVYLAWPGSAEVEVDGKTAFGEPQTDFPLAVKNNHVTGTIGKGTYRIEASSMAGLSLMKTR</sequence>
<dbReference type="InterPro" id="IPR025164">
    <property type="entry name" value="Toastrack_DUF4097"/>
</dbReference>
<evidence type="ECO:0000313" key="2">
    <source>
        <dbReference type="EMBL" id="OMD49106.1"/>
    </source>
</evidence>
<protein>
    <recommendedName>
        <fullName evidence="1">DUF4097 domain-containing protein</fullName>
    </recommendedName>
</protein>
<dbReference type="Pfam" id="PF13349">
    <property type="entry name" value="DUF4097"/>
    <property type="match status" value="1"/>
</dbReference>
<dbReference type="Proteomes" id="UP000187412">
    <property type="component" value="Unassembled WGS sequence"/>
</dbReference>
<evidence type="ECO:0000259" key="1">
    <source>
        <dbReference type="Pfam" id="PF13349"/>
    </source>
</evidence>
<name>A0ABX3HG14_PAEBO</name>